<dbReference type="Proteomes" id="UP000427906">
    <property type="component" value="Chromosome"/>
</dbReference>
<keyword evidence="2" id="KW-1185">Reference proteome</keyword>
<organism evidence="1 2">
    <name type="scientific">Desulfosarcina alkanivorans</name>
    <dbReference type="NCBI Taxonomy" id="571177"/>
    <lineage>
        <taxon>Bacteria</taxon>
        <taxon>Pseudomonadati</taxon>
        <taxon>Thermodesulfobacteriota</taxon>
        <taxon>Desulfobacteria</taxon>
        <taxon>Desulfobacterales</taxon>
        <taxon>Desulfosarcinaceae</taxon>
        <taxon>Desulfosarcina</taxon>
    </lineage>
</organism>
<dbReference type="AlphaFoldDB" id="A0A5K7YQI2"/>
<dbReference type="InterPro" id="IPR011043">
    <property type="entry name" value="Gal_Oxase/kelch_b-propeller"/>
</dbReference>
<reference evidence="1 2" key="1">
    <citation type="submission" date="2019-11" db="EMBL/GenBank/DDBJ databases">
        <title>Comparative genomics of hydrocarbon-degrading Desulfosarcina strains.</title>
        <authorList>
            <person name="Watanabe M."/>
            <person name="Kojima H."/>
            <person name="Fukui M."/>
        </authorList>
    </citation>
    <scope>NUCLEOTIDE SEQUENCE [LARGE SCALE GENOMIC DNA]</scope>
    <source>
        <strain evidence="1 2">PL12</strain>
    </source>
</reference>
<dbReference type="OrthoDB" id="9764969at2"/>
<accession>A0A5K7YQI2</accession>
<evidence type="ECO:0000313" key="2">
    <source>
        <dbReference type="Proteomes" id="UP000427906"/>
    </source>
</evidence>
<protein>
    <submittedName>
        <fullName evidence="1">Uncharacterized protein</fullName>
    </submittedName>
</protein>
<dbReference type="SUPFAM" id="SSF50965">
    <property type="entry name" value="Galactose oxidase, central domain"/>
    <property type="match status" value="2"/>
</dbReference>
<dbReference type="EMBL" id="AP021874">
    <property type="protein sequence ID" value="BBO70573.1"/>
    <property type="molecule type" value="Genomic_DNA"/>
</dbReference>
<gene>
    <name evidence="1" type="ORF">DSCA_45030</name>
</gene>
<sequence>MRTGGSGYGLFGNVAGMLALLFVFASIRPAHGLVWIWDSSDLAWTTTLTDGSPIDTTLAEDAVTPRVAIDAGGMTYVVFNQEDTADTGIGRIYLSRYEPSGQVGIWDRETRTWTTTLTDGDPIDTGIAGRSAHSPQLAIDSRNRVYVVFAQSDGIRDHIYLSRYDGTDVQIYAGLGVWTTNLSAGSPIDANTGRSARMPQLAIDSNDQGYIAFHQDSGLASHIYLSRFNSADVRIWDVDTSGWTLNFANGDPIDTTLAREADNPRLAIDFLDNVYVAYRQNDGAFYNVYLSRFSVTGGVQIWNTDFPAGWTTTLSNGDPVGLSGASGDALGPDLAVDANDAIYIAYAQEDTATDRVFLTRYDGTEVQIWGAPWTTRFEQARPIDTGDAQADVPRVAVDSRNNIYVAFGQLVDGRNRIHLSRWNGGNMQIWDADAPGWTATPAEGHPIDAATGRDARSPEMTVDSQDRVYIAFNQNDGTADRVYMSRYDDTSAPSSPLVGIWNQDAERWTATFTDATPIDAGTGGNALLPRLAASHSDEVYITYYQSRGSENHIYLNVSEELGTPPTEPDEPPSDSKFDSSICFLSAFHFGELLAP</sequence>
<dbReference type="KEGG" id="dalk:DSCA_45030"/>
<dbReference type="RefSeq" id="WP_155318511.1">
    <property type="nucleotide sequence ID" value="NZ_AP021874.1"/>
</dbReference>
<proteinExistence type="predicted"/>
<name>A0A5K7YQI2_9BACT</name>
<evidence type="ECO:0000313" key="1">
    <source>
        <dbReference type="EMBL" id="BBO70573.1"/>
    </source>
</evidence>